<dbReference type="SMART" id="SM00397">
    <property type="entry name" value="t_SNARE"/>
    <property type="match status" value="1"/>
</dbReference>
<dbReference type="GO" id="GO:0005484">
    <property type="term" value="F:SNAP receptor activity"/>
    <property type="evidence" value="ECO:0007669"/>
    <property type="project" value="TreeGrafter"/>
</dbReference>
<dbReference type="PANTHER" id="PTHR19957:SF38">
    <property type="entry name" value="LD27581P"/>
    <property type="match status" value="1"/>
</dbReference>
<keyword evidence="4" id="KW-0472">Membrane</keyword>
<dbReference type="PANTHER" id="PTHR19957">
    <property type="entry name" value="SYNTAXIN"/>
    <property type="match status" value="1"/>
</dbReference>
<dbReference type="SMART" id="SM00503">
    <property type="entry name" value="SynN"/>
    <property type="match status" value="1"/>
</dbReference>
<keyword evidence="4" id="KW-0812">Transmembrane</keyword>
<evidence type="ECO:0000313" key="7">
    <source>
        <dbReference type="RefSeq" id="XP_030386971.1"/>
    </source>
</evidence>
<dbReference type="Pfam" id="PF14523">
    <property type="entry name" value="Syntaxin_2"/>
    <property type="match status" value="1"/>
</dbReference>
<dbReference type="OrthoDB" id="75754at2759"/>
<evidence type="ECO:0000256" key="2">
    <source>
        <dbReference type="ARBA" id="ARBA00022775"/>
    </source>
</evidence>
<dbReference type="Proteomes" id="UP000504634">
    <property type="component" value="Unplaced"/>
</dbReference>
<dbReference type="Pfam" id="PF05739">
    <property type="entry name" value="SNARE"/>
    <property type="match status" value="1"/>
</dbReference>
<dbReference type="GO" id="GO:0006906">
    <property type="term" value="P:vesicle fusion"/>
    <property type="evidence" value="ECO:0007669"/>
    <property type="project" value="TreeGrafter"/>
</dbReference>
<keyword evidence="6" id="KW-1185">Reference proteome</keyword>
<sequence length="271" mass="30197">MSHALNNSAGTSHRDYGSITTSTTVTPEVSFVGGFSPTEFMSLSEDIAHNINAINSSTKQLEKALKNMDSSSVRDKVHKINSKTKEHVETTTSYLQRLATVVPRGDQQQKLQLDKLKGDFESVVKKYSALQRNISTSLRRSYLLQEEIARGEAEESAQGNSLKKHVEQEEMARQLVMMKEREKQLILLEEDVLDVQQIMAKLSMMVHQQGESVGVVETVIGQTAANVEEGRLELAKAERSHRSQRRKILILLAIAVIIGLIVTIIIVSKLS</sequence>
<dbReference type="InterPro" id="IPR000727">
    <property type="entry name" value="T_SNARE_dom"/>
</dbReference>
<gene>
    <name evidence="7" type="primary">LOC115633667</name>
</gene>
<dbReference type="GO" id="GO:0000149">
    <property type="term" value="F:SNARE binding"/>
    <property type="evidence" value="ECO:0007669"/>
    <property type="project" value="TreeGrafter"/>
</dbReference>
<feature type="region of interest" description="Disordered" evidence="3">
    <location>
        <begin position="1"/>
        <end position="20"/>
    </location>
</feature>
<proteinExistence type="inferred from homology"/>
<feature type="transmembrane region" description="Helical" evidence="4">
    <location>
        <begin position="248"/>
        <end position="268"/>
    </location>
</feature>
<dbReference type="InterPro" id="IPR006011">
    <property type="entry name" value="Syntaxin_N"/>
</dbReference>
<evidence type="ECO:0000256" key="4">
    <source>
        <dbReference type="SAM" id="Phobius"/>
    </source>
</evidence>
<dbReference type="GO" id="GO:0006836">
    <property type="term" value="P:neurotransmitter transport"/>
    <property type="evidence" value="ECO:0007669"/>
    <property type="project" value="UniProtKB-KW"/>
</dbReference>
<dbReference type="GO" id="GO:0012505">
    <property type="term" value="C:endomembrane system"/>
    <property type="evidence" value="ECO:0007669"/>
    <property type="project" value="TreeGrafter"/>
</dbReference>
<evidence type="ECO:0000256" key="1">
    <source>
        <dbReference type="ARBA" id="ARBA00009063"/>
    </source>
</evidence>
<feature type="domain" description="T-SNARE coiled-coil homology" evidence="5">
    <location>
        <begin position="175"/>
        <end position="237"/>
    </location>
</feature>
<dbReference type="GeneID" id="115633667"/>
<dbReference type="Gene3D" id="1.20.5.110">
    <property type="match status" value="1"/>
</dbReference>
<dbReference type="GO" id="GO:0048278">
    <property type="term" value="P:vesicle docking"/>
    <property type="evidence" value="ECO:0007669"/>
    <property type="project" value="TreeGrafter"/>
</dbReference>
<dbReference type="PROSITE" id="PS50192">
    <property type="entry name" value="T_SNARE"/>
    <property type="match status" value="1"/>
</dbReference>
<evidence type="ECO:0000256" key="3">
    <source>
        <dbReference type="SAM" id="MobiDB-lite"/>
    </source>
</evidence>
<dbReference type="AlphaFoldDB" id="A0A6J2UES3"/>
<dbReference type="CTD" id="39485"/>
<name>A0A6J2UES3_DROLE</name>
<organism evidence="6 7">
    <name type="scientific">Drosophila lebanonensis</name>
    <name type="common">Fruit fly</name>
    <name type="synonym">Scaptodrosophila lebanonensis</name>
    <dbReference type="NCBI Taxonomy" id="7225"/>
    <lineage>
        <taxon>Eukaryota</taxon>
        <taxon>Metazoa</taxon>
        <taxon>Ecdysozoa</taxon>
        <taxon>Arthropoda</taxon>
        <taxon>Hexapoda</taxon>
        <taxon>Insecta</taxon>
        <taxon>Pterygota</taxon>
        <taxon>Neoptera</taxon>
        <taxon>Endopterygota</taxon>
        <taxon>Diptera</taxon>
        <taxon>Brachycera</taxon>
        <taxon>Muscomorpha</taxon>
        <taxon>Ephydroidea</taxon>
        <taxon>Drosophilidae</taxon>
        <taxon>Scaptodrosophila</taxon>
    </lineage>
</organism>
<evidence type="ECO:0000259" key="5">
    <source>
        <dbReference type="PROSITE" id="PS50192"/>
    </source>
</evidence>
<feature type="compositionally biased region" description="Polar residues" evidence="3">
    <location>
        <begin position="1"/>
        <end position="11"/>
    </location>
</feature>
<dbReference type="SUPFAM" id="SSF47661">
    <property type="entry name" value="t-snare proteins"/>
    <property type="match status" value="1"/>
</dbReference>
<dbReference type="InterPro" id="IPR045242">
    <property type="entry name" value="Syntaxin"/>
</dbReference>
<keyword evidence="4" id="KW-1133">Transmembrane helix</keyword>
<comment type="similarity">
    <text evidence="1">Belongs to the syntaxin family.</text>
</comment>
<dbReference type="GO" id="GO:0031201">
    <property type="term" value="C:SNARE complex"/>
    <property type="evidence" value="ECO:0007669"/>
    <property type="project" value="TreeGrafter"/>
</dbReference>
<reference evidence="7" key="1">
    <citation type="submission" date="2025-08" db="UniProtKB">
        <authorList>
            <consortium name="RefSeq"/>
        </authorList>
    </citation>
    <scope>IDENTIFICATION</scope>
    <source>
        <strain evidence="7">11010-0011.00</strain>
        <tissue evidence="7">Whole body</tissue>
    </source>
</reference>
<dbReference type="InterPro" id="IPR010989">
    <property type="entry name" value="SNARE"/>
</dbReference>
<dbReference type="Gene3D" id="1.20.58.70">
    <property type="match status" value="1"/>
</dbReference>
<dbReference type="RefSeq" id="XP_030386971.1">
    <property type="nucleotide sequence ID" value="XM_030531111.1"/>
</dbReference>
<dbReference type="GO" id="GO:0006886">
    <property type="term" value="P:intracellular protein transport"/>
    <property type="evidence" value="ECO:0007669"/>
    <property type="project" value="TreeGrafter"/>
</dbReference>
<keyword evidence="2" id="KW-0532">Neurotransmitter transport</keyword>
<keyword evidence="2" id="KW-0813">Transport</keyword>
<accession>A0A6J2UES3</accession>
<protein>
    <submittedName>
        <fullName evidence="7">Syntaxin-12</fullName>
    </submittedName>
</protein>
<evidence type="ECO:0000313" key="6">
    <source>
        <dbReference type="Proteomes" id="UP000504634"/>
    </source>
</evidence>